<keyword evidence="3" id="KW-1185">Reference proteome</keyword>
<evidence type="ECO:0000256" key="1">
    <source>
        <dbReference type="SAM" id="MobiDB-lite"/>
    </source>
</evidence>
<dbReference type="OrthoDB" id="194358at2759"/>
<name>A0A3M7R4C1_BRAPC</name>
<dbReference type="SUPFAM" id="SSF48403">
    <property type="entry name" value="Ankyrin repeat"/>
    <property type="match status" value="1"/>
</dbReference>
<accession>A0A3M7R4C1</accession>
<gene>
    <name evidence="2" type="ORF">BpHYR1_052140</name>
</gene>
<protein>
    <submittedName>
        <fullName evidence="2">Ankyrin repeat domain-containing 49-like</fullName>
    </submittedName>
</protein>
<dbReference type="Proteomes" id="UP000276133">
    <property type="component" value="Unassembled WGS sequence"/>
</dbReference>
<dbReference type="Gene3D" id="1.25.40.20">
    <property type="entry name" value="Ankyrin repeat-containing domain"/>
    <property type="match status" value="1"/>
</dbReference>
<dbReference type="InterPro" id="IPR036770">
    <property type="entry name" value="Ankyrin_rpt-contain_sf"/>
</dbReference>
<proteinExistence type="predicted"/>
<dbReference type="EMBL" id="REGN01004239">
    <property type="protein sequence ID" value="RNA18453.1"/>
    <property type="molecule type" value="Genomic_DNA"/>
</dbReference>
<evidence type="ECO:0000313" key="3">
    <source>
        <dbReference type="Proteomes" id="UP000276133"/>
    </source>
</evidence>
<organism evidence="2 3">
    <name type="scientific">Brachionus plicatilis</name>
    <name type="common">Marine rotifer</name>
    <name type="synonym">Brachionus muelleri</name>
    <dbReference type="NCBI Taxonomy" id="10195"/>
    <lineage>
        <taxon>Eukaryota</taxon>
        <taxon>Metazoa</taxon>
        <taxon>Spiralia</taxon>
        <taxon>Gnathifera</taxon>
        <taxon>Rotifera</taxon>
        <taxon>Eurotatoria</taxon>
        <taxon>Monogononta</taxon>
        <taxon>Pseudotrocha</taxon>
        <taxon>Ploima</taxon>
        <taxon>Brachionidae</taxon>
        <taxon>Brachionus</taxon>
    </lineage>
</organism>
<sequence>MSSNDFEFDINDIFKIENLTCDNYHYISRITSENLKQIENFLIECLNRKSSKELLFRQFYLACFWGFRDIARTILDRNPNININQANETSLWTPLHASTFQEHIKIFPFNQVLFLKADVSARDTQQRTPIDFASASSVIWPHFAVLQIPRVSKRELVNRQIYSRSEIDSVYYDKKSIKSLGNIKFAPYQMSKRDLDSLNSDSFNSAYTDGDVLANFESTDDSASDHLSTSRSPSRRKSNDPHFNIWK</sequence>
<evidence type="ECO:0000313" key="2">
    <source>
        <dbReference type="EMBL" id="RNA18453.1"/>
    </source>
</evidence>
<feature type="region of interest" description="Disordered" evidence="1">
    <location>
        <begin position="220"/>
        <end position="247"/>
    </location>
</feature>
<dbReference type="AlphaFoldDB" id="A0A3M7R4C1"/>
<comment type="caution">
    <text evidence="2">The sequence shown here is derived from an EMBL/GenBank/DDBJ whole genome shotgun (WGS) entry which is preliminary data.</text>
</comment>
<reference evidence="2 3" key="1">
    <citation type="journal article" date="2018" name="Sci. Rep.">
        <title>Genomic signatures of local adaptation to the degree of environmental predictability in rotifers.</title>
        <authorList>
            <person name="Franch-Gras L."/>
            <person name="Hahn C."/>
            <person name="Garcia-Roger E.M."/>
            <person name="Carmona M.J."/>
            <person name="Serra M."/>
            <person name="Gomez A."/>
        </authorList>
    </citation>
    <scope>NUCLEOTIDE SEQUENCE [LARGE SCALE GENOMIC DNA]</scope>
    <source>
        <strain evidence="2">HYR1</strain>
    </source>
</reference>
<dbReference type="STRING" id="10195.A0A3M7R4C1"/>